<dbReference type="EMBL" id="NPEF02000020">
    <property type="protein sequence ID" value="MDV6237179.1"/>
    <property type="molecule type" value="Genomic_DNA"/>
</dbReference>
<keyword evidence="4" id="KW-1185">Reference proteome</keyword>
<gene>
    <name evidence="2" type="ORF">CH379_016220</name>
    <name evidence="3" type="ORF">CH379_20425</name>
</gene>
<dbReference type="Gene3D" id="3.10.100.10">
    <property type="entry name" value="Mannose-Binding Protein A, subunit A"/>
    <property type="match status" value="1"/>
</dbReference>
<sequence length="336" mass="36957">MLHLGSESIKFRKLYILKLWIAGIFCYGVWNCAQAKSLPSDSLSNGLFFNLIASENSRMLANSFEPVATSVTEGTSRRLSIDAAAFSPFQGVLYLSEETVFSVRPLQFENRIDSTSFSTIEVDVFAGTDSNCEEEEHTLLLTSEVHSLVGKIRVRVLETDKCVFFANADGFGYSGNLNGIEGADEICQREKSEFLPGEVSEYKALLRSNLSETRRPANAALGFAGVDWPIRKNTRYFLHSNDADRNEFLFQSAFEAAPGDESGLFLIPLTTSIPSALLPNPNSLWSGFESPNFANGSSCGSWSSESGSSTGLFVNETFVSHYASCSNRRSILCIRL</sequence>
<proteinExistence type="predicted"/>
<evidence type="ECO:0000313" key="2">
    <source>
        <dbReference type="EMBL" id="MDV6237179.1"/>
    </source>
</evidence>
<accession>A0A2N0B3K3</accession>
<dbReference type="InterPro" id="IPR016186">
    <property type="entry name" value="C-type_lectin-like/link_sf"/>
</dbReference>
<protein>
    <submittedName>
        <fullName evidence="2">DUF1554 domain-containing protein</fullName>
    </submittedName>
</protein>
<evidence type="ECO:0000313" key="4">
    <source>
        <dbReference type="Proteomes" id="UP000232122"/>
    </source>
</evidence>
<dbReference type="EMBL" id="NPEF01000370">
    <property type="protein sequence ID" value="PJZ91120.1"/>
    <property type="molecule type" value="Genomic_DNA"/>
</dbReference>
<dbReference type="InterPro" id="IPR011448">
    <property type="entry name" value="DUF1554"/>
</dbReference>
<name>A0A2N0B3K3_9LEPT</name>
<evidence type="ECO:0000313" key="3">
    <source>
        <dbReference type="EMBL" id="PJZ91120.1"/>
    </source>
</evidence>
<reference evidence="2" key="3">
    <citation type="submission" date="2023-10" db="EMBL/GenBank/DDBJ databases">
        <authorList>
            <person name="Picardeau M."/>
            <person name="Thibeaux R."/>
        </authorList>
    </citation>
    <scope>NUCLEOTIDE SEQUENCE</scope>
    <source>
        <strain evidence="2">ATI7-C-A5</strain>
    </source>
</reference>
<dbReference type="RefSeq" id="WP_100765829.1">
    <property type="nucleotide sequence ID" value="NZ_NPEF02000020.1"/>
</dbReference>
<dbReference type="Proteomes" id="UP000232122">
    <property type="component" value="Unassembled WGS sequence"/>
</dbReference>
<reference evidence="2 4" key="2">
    <citation type="journal article" date="2018" name="Microb. Genom.">
        <title>Deciphering the unexplored Leptospira diversity from soils uncovers genomic evolution to virulence.</title>
        <authorList>
            <person name="Thibeaux R."/>
            <person name="Iraola G."/>
            <person name="Ferres I."/>
            <person name="Bierque E."/>
            <person name="Girault D."/>
            <person name="Soupe-Gilbert M.E."/>
            <person name="Picardeau M."/>
            <person name="Goarant C."/>
        </authorList>
    </citation>
    <scope>NUCLEOTIDE SEQUENCE [LARGE SCALE GENOMIC DNA]</scope>
    <source>
        <strain evidence="2 4">ATI7-C-A5</strain>
    </source>
</reference>
<comment type="caution">
    <text evidence="3">The sequence shown here is derived from an EMBL/GenBank/DDBJ whole genome shotgun (WGS) entry which is preliminary data.</text>
</comment>
<dbReference type="OrthoDB" id="345734at2"/>
<evidence type="ECO:0000259" key="1">
    <source>
        <dbReference type="Pfam" id="PF07588"/>
    </source>
</evidence>
<dbReference type="SUPFAM" id="SSF56436">
    <property type="entry name" value="C-type lectin-like"/>
    <property type="match status" value="1"/>
</dbReference>
<feature type="domain" description="DUF1554" evidence="1">
    <location>
        <begin position="172"/>
        <end position="316"/>
    </location>
</feature>
<organism evidence="3">
    <name type="scientific">Leptospira ellisii</name>
    <dbReference type="NCBI Taxonomy" id="2023197"/>
    <lineage>
        <taxon>Bacteria</taxon>
        <taxon>Pseudomonadati</taxon>
        <taxon>Spirochaetota</taxon>
        <taxon>Spirochaetia</taxon>
        <taxon>Leptospirales</taxon>
        <taxon>Leptospiraceae</taxon>
        <taxon>Leptospira</taxon>
    </lineage>
</organism>
<reference evidence="3" key="1">
    <citation type="submission" date="2017-07" db="EMBL/GenBank/DDBJ databases">
        <title>Leptospira spp. isolated from tropical soils.</title>
        <authorList>
            <person name="Thibeaux R."/>
            <person name="Iraola G."/>
            <person name="Ferres I."/>
            <person name="Bierque E."/>
            <person name="Girault D."/>
            <person name="Soupe-Gilbert M.-E."/>
            <person name="Picardeau M."/>
            <person name="Goarant C."/>
        </authorList>
    </citation>
    <scope>NUCLEOTIDE SEQUENCE [LARGE SCALE GENOMIC DNA]</scope>
    <source>
        <strain evidence="3">ATI7-C-A5</strain>
    </source>
</reference>
<dbReference type="AlphaFoldDB" id="A0A2N0B3K3"/>
<dbReference type="InterPro" id="IPR016187">
    <property type="entry name" value="CTDL_fold"/>
</dbReference>
<dbReference type="Pfam" id="PF07588">
    <property type="entry name" value="DUF1554"/>
    <property type="match status" value="1"/>
</dbReference>